<evidence type="ECO:0000259" key="2">
    <source>
        <dbReference type="Pfam" id="PF20600"/>
    </source>
</evidence>
<organism evidence="3 4">
    <name type="scientific">Cryobacterium zhongshanensis</name>
    <dbReference type="NCBI Taxonomy" id="2928153"/>
    <lineage>
        <taxon>Bacteria</taxon>
        <taxon>Bacillati</taxon>
        <taxon>Actinomycetota</taxon>
        <taxon>Actinomycetes</taxon>
        <taxon>Micrococcales</taxon>
        <taxon>Microbacteriaceae</taxon>
        <taxon>Cryobacterium</taxon>
    </lineage>
</organism>
<name>A0AA41QZI4_9MICO</name>
<dbReference type="AlphaFoldDB" id="A0AA41QZI4"/>
<protein>
    <recommendedName>
        <fullName evidence="2">Exodeoxyribonuclease X-like C-terminal domain-containing protein</fullName>
    </recommendedName>
</protein>
<dbReference type="EMBL" id="JALGAR010000006">
    <property type="protein sequence ID" value="MCI4659674.1"/>
    <property type="molecule type" value="Genomic_DNA"/>
</dbReference>
<sequence length="372" mass="41263">MSEIVRVEDPPMIPFGKHAGKSAAEVMATDPAYVQWMLAQPWFQEKNPTLVQFFVHGSVASLGAAGVEPAETPEHNVLQAKFTQDAYCFAAAAMFSAGQKIRTVAEVQKEGEQLAGPALESCVQSFHPTIADRHFELHAWDVQFSFTGAYSEMGTSMEPVCSCEPGLLPEVPREPKRPGYEADPETKAEHGRLQSARHDASQDHSRVLRMNEDREKARFNPYGYLGSWQQTAAFDTYVKATQHELNCPRSSLAYFRAWPFYDECLVTSTPRRFGLELKPTMGDDFPAVLRQVLGYLNRPGVGGAPSLAAVVVGEFRSASVPWHLVKKQFWESGVLLVREAELDALVEKHAHDWGIDLSAAAADFTISFTDQL</sequence>
<reference evidence="3" key="1">
    <citation type="submission" date="2022-03" db="EMBL/GenBank/DDBJ databases">
        <title>Cryobacterium sp. nov. strain ZS14-85, isolated from Antarctic soil.</title>
        <authorList>
            <person name="Li J."/>
            <person name="Niu G."/>
        </authorList>
    </citation>
    <scope>NUCLEOTIDE SEQUENCE</scope>
    <source>
        <strain evidence="3">ZS14-85</strain>
    </source>
</reference>
<evidence type="ECO:0000313" key="3">
    <source>
        <dbReference type="EMBL" id="MCI4659674.1"/>
    </source>
</evidence>
<gene>
    <name evidence="3" type="ORF">MQH31_17860</name>
</gene>
<feature type="compositionally biased region" description="Basic and acidic residues" evidence="1">
    <location>
        <begin position="171"/>
        <end position="208"/>
    </location>
</feature>
<proteinExistence type="predicted"/>
<dbReference type="RefSeq" id="WP_243013165.1">
    <property type="nucleotide sequence ID" value="NZ_JALGAR010000006.1"/>
</dbReference>
<dbReference type="Pfam" id="PF20600">
    <property type="entry name" value="ExoX-like_C"/>
    <property type="match status" value="1"/>
</dbReference>
<feature type="region of interest" description="Disordered" evidence="1">
    <location>
        <begin position="167"/>
        <end position="208"/>
    </location>
</feature>
<feature type="domain" description="Exodeoxyribonuclease X-like C-terminal" evidence="2">
    <location>
        <begin position="15"/>
        <end position="39"/>
    </location>
</feature>
<evidence type="ECO:0000313" key="4">
    <source>
        <dbReference type="Proteomes" id="UP001165341"/>
    </source>
</evidence>
<evidence type="ECO:0000256" key="1">
    <source>
        <dbReference type="SAM" id="MobiDB-lite"/>
    </source>
</evidence>
<comment type="caution">
    <text evidence="3">The sequence shown here is derived from an EMBL/GenBank/DDBJ whole genome shotgun (WGS) entry which is preliminary data.</text>
</comment>
<keyword evidence="4" id="KW-1185">Reference proteome</keyword>
<dbReference type="InterPro" id="IPR046768">
    <property type="entry name" value="ExoX-like_C"/>
</dbReference>
<dbReference type="Proteomes" id="UP001165341">
    <property type="component" value="Unassembled WGS sequence"/>
</dbReference>
<accession>A0AA41QZI4</accession>